<keyword evidence="4" id="KW-0479">Metal-binding</keyword>
<dbReference type="KEGG" id="fal:FRAAL0168"/>
<dbReference type="GO" id="GO:0005829">
    <property type="term" value="C:cytosol"/>
    <property type="evidence" value="ECO:0007669"/>
    <property type="project" value="TreeGrafter"/>
</dbReference>
<dbReference type="Pfam" id="PF04261">
    <property type="entry name" value="Dyp_perox_N"/>
    <property type="match status" value="1"/>
</dbReference>
<protein>
    <submittedName>
        <fullName evidence="12">Uncharacterized protein</fullName>
    </submittedName>
</protein>
<keyword evidence="7" id="KW-0408">Iron</keyword>
<accession>Q0RU96</accession>
<keyword evidence="2" id="KW-0575">Peroxidase</keyword>
<dbReference type="STRING" id="326424.FRAAL0168"/>
<evidence type="ECO:0000256" key="2">
    <source>
        <dbReference type="ARBA" id="ARBA00022559"/>
    </source>
</evidence>
<evidence type="ECO:0000259" key="10">
    <source>
        <dbReference type="Pfam" id="PF04261"/>
    </source>
</evidence>
<dbReference type="PANTHER" id="PTHR30521:SF4">
    <property type="entry name" value="DEFERROCHELATASE"/>
    <property type="match status" value="1"/>
</dbReference>
<dbReference type="SUPFAM" id="SSF54909">
    <property type="entry name" value="Dimeric alpha+beta barrel"/>
    <property type="match status" value="1"/>
</dbReference>
<keyword evidence="3" id="KW-0349">Heme</keyword>
<reference evidence="12 13" key="1">
    <citation type="journal article" date="2007" name="Genome Res.">
        <title>Genome characteristics of facultatively symbiotic Frankia sp. strains reflect host range and host plant biogeography.</title>
        <authorList>
            <person name="Normand P."/>
            <person name="Lapierre P."/>
            <person name="Tisa L.S."/>
            <person name="Gogarten J.P."/>
            <person name="Alloisio N."/>
            <person name="Bagnarol E."/>
            <person name="Bassi C.A."/>
            <person name="Berry A.M."/>
            <person name="Bickhart D.M."/>
            <person name="Choisne N."/>
            <person name="Couloux A."/>
            <person name="Cournoyer B."/>
            <person name="Cruveiller S."/>
            <person name="Daubin V."/>
            <person name="Demange N."/>
            <person name="Francino M.P."/>
            <person name="Goltsman E."/>
            <person name="Huang Y."/>
            <person name="Kopp O.R."/>
            <person name="Labarre L."/>
            <person name="Lapidus A."/>
            <person name="Lavire C."/>
            <person name="Marechal J."/>
            <person name="Martinez M."/>
            <person name="Mastronunzio J.E."/>
            <person name="Mullin B.C."/>
            <person name="Niemann J."/>
            <person name="Pujic P."/>
            <person name="Rawnsley T."/>
            <person name="Rouy Z."/>
            <person name="Schenowitz C."/>
            <person name="Sellstedt A."/>
            <person name="Tavares F."/>
            <person name="Tomkins J.P."/>
            <person name="Vallenet D."/>
            <person name="Valverde C."/>
            <person name="Wall L.G."/>
            <person name="Wang Y."/>
            <person name="Medigue C."/>
            <person name="Benson D.R."/>
        </authorList>
    </citation>
    <scope>NUCLEOTIDE SEQUENCE [LARGE SCALE GENOMIC DNA]</scope>
    <source>
        <strain evidence="13">DSM 45986 / CECT 9034 / ACN14a</strain>
    </source>
</reference>
<evidence type="ECO:0000313" key="13">
    <source>
        <dbReference type="Proteomes" id="UP000000657"/>
    </source>
</evidence>
<name>Q0RU96_FRAAA</name>
<dbReference type="NCBIfam" id="TIGR01413">
    <property type="entry name" value="Dyp_perox_fam"/>
    <property type="match status" value="1"/>
</dbReference>
<dbReference type="PANTHER" id="PTHR30521">
    <property type="entry name" value="DEFERROCHELATASE/PEROXIDASE"/>
    <property type="match status" value="1"/>
</dbReference>
<dbReference type="eggNOG" id="COG2837">
    <property type="taxonomic scope" value="Bacteria"/>
</dbReference>
<dbReference type="GO" id="GO:0020037">
    <property type="term" value="F:heme binding"/>
    <property type="evidence" value="ECO:0007669"/>
    <property type="project" value="InterPro"/>
</dbReference>
<keyword evidence="5" id="KW-0732">Signal</keyword>
<dbReference type="AlphaFoldDB" id="Q0RU96"/>
<feature type="compositionally biased region" description="Low complexity" evidence="9">
    <location>
        <begin position="308"/>
        <end position="317"/>
    </location>
</feature>
<evidence type="ECO:0000256" key="3">
    <source>
        <dbReference type="ARBA" id="ARBA00022617"/>
    </source>
</evidence>
<dbReference type="GO" id="GO:0004601">
    <property type="term" value="F:peroxidase activity"/>
    <property type="evidence" value="ECO:0007669"/>
    <property type="project" value="UniProtKB-KW"/>
</dbReference>
<dbReference type="GO" id="GO:0046872">
    <property type="term" value="F:metal ion binding"/>
    <property type="evidence" value="ECO:0007669"/>
    <property type="project" value="UniProtKB-KW"/>
</dbReference>
<dbReference type="InterPro" id="IPR006314">
    <property type="entry name" value="Dyp_peroxidase"/>
</dbReference>
<dbReference type="InterPro" id="IPR048328">
    <property type="entry name" value="Dyp_perox_C"/>
</dbReference>
<evidence type="ECO:0000256" key="1">
    <source>
        <dbReference type="ARBA" id="ARBA00001970"/>
    </source>
</evidence>
<feature type="domain" description="Dyp-type peroxidase N-terminal" evidence="10">
    <location>
        <begin position="51"/>
        <end position="225"/>
    </location>
</feature>
<dbReference type="Pfam" id="PF20628">
    <property type="entry name" value="Dyp_perox_C"/>
    <property type="match status" value="1"/>
</dbReference>
<dbReference type="InterPro" id="IPR011008">
    <property type="entry name" value="Dimeric_a/b-barrel"/>
</dbReference>
<evidence type="ECO:0000256" key="6">
    <source>
        <dbReference type="ARBA" id="ARBA00023002"/>
    </source>
</evidence>
<feature type="region of interest" description="Disordered" evidence="9">
    <location>
        <begin position="306"/>
        <end position="326"/>
    </location>
</feature>
<comment type="similarity">
    <text evidence="8">Belongs to the DyP-type peroxidase family.</text>
</comment>
<evidence type="ECO:0000256" key="4">
    <source>
        <dbReference type="ARBA" id="ARBA00022723"/>
    </source>
</evidence>
<feature type="domain" description="Dyp-type peroxidase C-terminal" evidence="11">
    <location>
        <begin position="237"/>
        <end position="422"/>
    </location>
</feature>
<evidence type="ECO:0000256" key="9">
    <source>
        <dbReference type="SAM" id="MobiDB-lite"/>
    </source>
</evidence>
<keyword evidence="13" id="KW-1185">Reference proteome</keyword>
<dbReference type="HOGENOM" id="CLU_039488_1_2_11"/>
<dbReference type="PROSITE" id="PS51404">
    <property type="entry name" value="DYP_PEROXIDASE"/>
    <property type="match status" value="1"/>
</dbReference>
<evidence type="ECO:0000256" key="7">
    <source>
        <dbReference type="ARBA" id="ARBA00023004"/>
    </source>
</evidence>
<comment type="cofactor">
    <cofactor evidence="1">
        <name>heme b</name>
        <dbReference type="ChEBI" id="CHEBI:60344"/>
    </cofactor>
</comment>
<evidence type="ECO:0000259" key="11">
    <source>
        <dbReference type="Pfam" id="PF20628"/>
    </source>
</evidence>
<evidence type="ECO:0000256" key="5">
    <source>
        <dbReference type="ARBA" id="ARBA00022729"/>
    </source>
</evidence>
<dbReference type="Proteomes" id="UP000000657">
    <property type="component" value="Chromosome"/>
</dbReference>
<proteinExistence type="inferred from homology"/>
<keyword evidence="6" id="KW-0560">Oxidoreductase</keyword>
<sequence length="437" mass="44220">MLAGAGLFGLGAGAGTGVTVGTQRLVPERADPVGAVRRAVLAPVAGDGVHQPGIAARAPAHLVFTAYDLTATDPVAARAALGAVLRAWTDGGQTLMRGASQGGLPQGGLPQGGVSQGGVVGSGVVRSGAAGMGREAAGLGPAGLTVTVGIGAAGLRRAGLDARIPGPLADIPALPGDRLEAARGGGDLAVQVCAEDPMVAFAAARQLGRLAAGLVRPRWVQRGFQRTAAAAADPTATPRNLMGQLDGTNNPRPGSAQFDLAVWAAGGPAWMRGGTYLVCRRIRMLLESWERLTEDARGEVVGRRIDDGAPLSAPPAAAGGGEDTASDFAARGPDGRPLIADNAHIRLSNPQFHGGVAMFRRGYSYDDGLDAAGEPDAGLFFLAFQADPRTSFVPVQRTLAASDALNTFIRHTASALFAVPPAPPAGGYLGQSLLEEA</sequence>
<gene>
    <name evidence="12" type="ordered locus">FRAAL0168</name>
</gene>
<dbReference type="InterPro" id="IPR048327">
    <property type="entry name" value="Dyp_perox_N"/>
</dbReference>
<evidence type="ECO:0000256" key="8">
    <source>
        <dbReference type="ARBA" id="ARBA00025737"/>
    </source>
</evidence>
<organism evidence="12 13">
    <name type="scientific">Frankia alni (strain DSM 45986 / CECT 9034 / ACN14a)</name>
    <dbReference type="NCBI Taxonomy" id="326424"/>
    <lineage>
        <taxon>Bacteria</taxon>
        <taxon>Bacillati</taxon>
        <taxon>Actinomycetota</taxon>
        <taxon>Actinomycetes</taxon>
        <taxon>Frankiales</taxon>
        <taxon>Frankiaceae</taxon>
        <taxon>Frankia</taxon>
    </lineage>
</organism>
<dbReference type="EMBL" id="CT573213">
    <property type="protein sequence ID" value="CAJ58847.1"/>
    <property type="molecule type" value="Genomic_DNA"/>
</dbReference>
<evidence type="ECO:0000313" key="12">
    <source>
        <dbReference type="EMBL" id="CAJ58847.1"/>
    </source>
</evidence>